<dbReference type="CDD" id="cd01131">
    <property type="entry name" value="PilT"/>
    <property type="match status" value="1"/>
</dbReference>
<dbReference type="Pfam" id="PF00437">
    <property type="entry name" value="T2SSE"/>
    <property type="match status" value="1"/>
</dbReference>
<dbReference type="InterPro" id="IPR006321">
    <property type="entry name" value="PilT/PilU"/>
</dbReference>
<keyword evidence="5" id="KW-1185">Reference proteome</keyword>
<evidence type="ECO:0000256" key="1">
    <source>
        <dbReference type="ARBA" id="ARBA00006611"/>
    </source>
</evidence>
<dbReference type="PROSITE" id="PS00662">
    <property type="entry name" value="T2SP_E"/>
    <property type="match status" value="1"/>
</dbReference>
<dbReference type="SUPFAM" id="SSF52540">
    <property type="entry name" value="P-loop containing nucleoside triphosphate hydrolases"/>
    <property type="match status" value="1"/>
</dbReference>
<dbReference type="InterPro" id="IPR027417">
    <property type="entry name" value="P-loop_NTPase"/>
</dbReference>
<evidence type="ECO:0000259" key="3">
    <source>
        <dbReference type="PROSITE" id="PS00662"/>
    </source>
</evidence>
<feature type="domain" description="Bacterial type II secretion system protein E" evidence="3">
    <location>
        <begin position="492"/>
        <end position="506"/>
    </location>
</feature>
<dbReference type="Gene3D" id="3.30.450.90">
    <property type="match status" value="1"/>
</dbReference>
<proteinExistence type="inferred from homology"/>
<gene>
    <name evidence="4" type="ORF">GCM10022381_41570</name>
</gene>
<dbReference type="NCBIfam" id="TIGR01420">
    <property type="entry name" value="pilT_fam"/>
    <property type="match status" value="1"/>
</dbReference>
<dbReference type="Gene3D" id="3.40.50.300">
    <property type="entry name" value="P-loop containing nucleotide triphosphate hydrolases"/>
    <property type="match status" value="1"/>
</dbReference>
<protein>
    <recommendedName>
        <fullName evidence="3">Bacterial type II secretion system protein E domain-containing protein</fullName>
    </recommendedName>
</protein>
<organism evidence="4 5">
    <name type="scientific">Leifsonia kafniensis</name>
    <dbReference type="NCBI Taxonomy" id="475957"/>
    <lineage>
        <taxon>Bacteria</taxon>
        <taxon>Bacillati</taxon>
        <taxon>Actinomycetota</taxon>
        <taxon>Actinomycetes</taxon>
        <taxon>Micrococcales</taxon>
        <taxon>Microbacteriaceae</taxon>
        <taxon>Leifsonia</taxon>
    </lineage>
</organism>
<name>A0ABP7L6A8_9MICO</name>
<comment type="caution">
    <text evidence="4">The sequence shown here is derived from an EMBL/GenBank/DDBJ whole genome shotgun (WGS) entry which is preliminary data.</text>
</comment>
<dbReference type="InterPro" id="IPR001482">
    <property type="entry name" value="T2SS/T4SS_dom"/>
</dbReference>
<evidence type="ECO:0000313" key="4">
    <source>
        <dbReference type="EMBL" id="GAA3895745.1"/>
    </source>
</evidence>
<comment type="similarity">
    <text evidence="1">Belongs to the GSP E family.</text>
</comment>
<accession>A0ABP7L6A8</accession>
<reference evidence="5" key="1">
    <citation type="journal article" date="2019" name="Int. J. Syst. Evol. Microbiol.">
        <title>The Global Catalogue of Microorganisms (GCM) 10K type strain sequencing project: providing services to taxonomists for standard genome sequencing and annotation.</title>
        <authorList>
            <consortium name="The Broad Institute Genomics Platform"/>
            <consortium name="The Broad Institute Genome Sequencing Center for Infectious Disease"/>
            <person name="Wu L."/>
            <person name="Ma J."/>
        </authorList>
    </citation>
    <scope>NUCLEOTIDE SEQUENCE [LARGE SCALE GENOMIC DNA]</scope>
    <source>
        <strain evidence="5">JCM 17021</strain>
    </source>
</reference>
<sequence>MDKPIFEIPVTPPGDDYNGLEGWAPAPAPAQAAATDLGAERPTFESLLAELTKQSAAPLPSAATPVGSGAPASSWSLEALAADAAAAEANDSIESIDALFAKAEDAPTAAFPVIELDDSAPYLIPVPPTAFSPRFDLAPPSPPAPPAPLVSDAPVHLTADPPFLPNAAAYLIPLPHVAVVEADVPAAIPTPALLAEPSTETTAFAVQSSAAAEFPPQSAIDGIDQAAPRIVPTGRRAALSLEADADAAAEIAEIVPETTLLATTPLATPLAFVAPAAVEPAVVAPALAVTAPSARQQADPDLVAALHEVVHQNASDLHVTVGAPPSIRVDGGLRALEGANTWMVDKVTSALYSLLTEEQKEKFEREHELDFAFAAGGARFRVNYYLQRNSVGGAFRLIPREIKQLKDLGVPETVGRFSTLPRGLVLVTGPTGSGKSTTLAALIDLVNRTRADHIVTVEDPIEFLHHHQKSLVNQREVGHDTHSFAAALKHVLRQDPDVILIGELRDLETISVALTAAETGHLVFATLHTQDAAQTIDRVIDVFPPHQQGQVRAQLAATLQGVVCQTLVKKASGRGRVVATEILTMTPAIANLVREGKTYQIASMMQAGRDSGMHTMDQHLADLVNSGQITRRAAEEKAHDPAGLTRLIHRVESPTDASARAIAASDIDFGDAYSQVSH</sequence>
<dbReference type="InterPro" id="IPR003593">
    <property type="entry name" value="AAA+_ATPase"/>
</dbReference>
<dbReference type="InterPro" id="IPR050921">
    <property type="entry name" value="T4SS_GSP_E_ATPase"/>
</dbReference>
<evidence type="ECO:0000256" key="2">
    <source>
        <dbReference type="SAM" id="MobiDB-lite"/>
    </source>
</evidence>
<dbReference type="RefSeq" id="WP_345069845.1">
    <property type="nucleotide sequence ID" value="NZ_BAABCN010000018.1"/>
</dbReference>
<evidence type="ECO:0000313" key="5">
    <source>
        <dbReference type="Proteomes" id="UP001501803"/>
    </source>
</evidence>
<dbReference type="PANTHER" id="PTHR30486">
    <property type="entry name" value="TWITCHING MOTILITY PROTEIN PILT"/>
    <property type="match status" value="1"/>
</dbReference>
<dbReference type="SMART" id="SM00382">
    <property type="entry name" value="AAA"/>
    <property type="match status" value="1"/>
</dbReference>
<feature type="region of interest" description="Disordered" evidence="2">
    <location>
        <begin position="1"/>
        <end position="36"/>
    </location>
</feature>
<dbReference type="EMBL" id="BAABCN010000018">
    <property type="protein sequence ID" value="GAA3895745.1"/>
    <property type="molecule type" value="Genomic_DNA"/>
</dbReference>
<dbReference type="Proteomes" id="UP001501803">
    <property type="component" value="Unassembled WGS sequence"/>
</dbReference>